<sequence length="108" mass="12868">MREVDRRPVPLWMLSPKDEGEINNRHGKFAREKCKDILTAFTECNRGRLLSTGWACRKQKDDMMECMLHYMQPEFREQIANEFLEEKKQLVLKARQENAELQKRAQGI</sequence>
<organism evidence="4 5">
    <name type="scientific">Lipomyces tetrasporus</name>
    <dbReference type="NCBI Taxonomy" id="54092"/>
    <lineage>
        <taxon>Eukaryota</taxon>
        <taxon>Fungi</taxon>
        <taxon>Dikarya</taxon>
        <taxon>Ascomycota</taxon>
        <taxon>Saccharomycotina</taxon>
        <taxon>Lipomycetes</taxon>
        <taxon>Lipomycetales</taxon>
        <taxon>Lipomycetaceae</taxon>
        <taxon>Lipomyces</taxon>
    </lineage>
</organism>
<comment type="function">
    <text evidence="3">Required for mitochondrial cytochrome c oxidase (COX) assembly and respiration.</text>
</comment>
<evidence type="ECO:0000256" key="3">
    <source>
        <dbReference type="RuleBase" id="RU364104"/>
    </source>
</evidence>
<dbReference type="RefSeq" id="XP_056046379.1">
    <property type="nucleotide sequence ID" value="XM_056191248.1"/>
</dbReference>
<keyword evidence="3" id="KW-0496">Mitochondrion</keyword>
<gene>
    <name evidence="4" type="ORF">POJ06DRAFT_59237</name>
</gene>
<dbReference type="AlphaFoldDB" id="A0AAD7QWU7"/>
<comment type="subcellular location">
    <subcellularLocation>
        <location evidence="3">Mitochondrion inner membrane</location>
    </subcellularLocation>
</comment>
<keyword evidence="5" id="KW-1185">Reference proteome</keyword>
<dbReference type="GO" id="GO:0005743">
    <property type="term" value="C:mitochondrial inner membrane"/>
    <property type="evidence" value="ECO:0007669"/>
    <property type="project" value="UniProtKB-SubCell"/>
</dbReference>
<proteinExistence type="inferred from homology"/>
<keyword evidence="3" id="KW-0143">Chaperone</keyword>
<dbReference type="PANTHER" id="PTHR22977:SF5">
    <property type="entry name" value="COX ASSEMBLY MITOCHONDRIAL PROTEIN HOMOLOG"/>
    <property type="match status" value="1"/>
</dbReference>
<keyword evidence="3" id="KW-0999">Mitochondrion inner membrane</keyword>
<dbReference type="PANTHER" id="PTHR22977">
    <property type="entry name" value="COX ASSEMBLY MITOCHONDRIAL PROTEIN"/>
    <property type="match status" value="1"/>
</dbReference>
<keyword evidence="3" id="KW-0472">Membrane</keyword>
<name>A0AAD7QWU7_9ASCO</name>
<protein>
    <recommendedName>
        <fullName evidence="3">COX assembly mitochondrial protein</fullName>
    </recommendedName>
</protein>
<dbReference type="Pfam" id="PF08583">
    <property type="entry name" value="Cmc1"/>
    <property type="match status" value="1"/>
</dbReference>
<evidence type="ECO:0000313" key="4">
    <source>
        <dbReference type="EMBL" id="KAJ8102929.1"/>
    </source>
</evidence>
<reference evidence="4" key="1">
    <citation type="submission" date="2023-03" db="EMBL/GenBank/DDBJ databases">
        <title>Near-Complete genome sequence of Lipomyces tetrasporous NRRL Y-64009, an oleaginous yeast capable of growing on lignocellulosic hydrolysates.</title>
        <authorList>
            <consortium name="Lawrence Berkeley National Laboratory"/>
            <person name="Jagtap S.S."/>
            <person name="Liu J.-J."/>
            <person name="Walukiewicz H.E."/>
            <person name="Pangilinan J."/>
            <person name="Lipzen A."/>
            <person name="Ahrendt S."/>
            <person name="Koriabine M."/>
            <person name="Cobaugh K."/>
            <person name="Salamov A."/>
            <person name="Yoshinaga Y."/>
            <person name="Ng V."/>
            <person name="Daum C."/>
            <person name="Grigoriev I.V."/>
            <person name="Slininger P.J."/>
            <person name="Dien B.S."/>
            <person name="Jin Y.-S."/>
            <person name="Rao C.V."/>
        </authorList>
    </citation>
    <scope>NUCLEOTIDE SEQUENCE</scope>
    <source>
        <strain evidence="4">NRRL Y-64009</strain>
    </source>
</reference>
<comment type="similarity">
    <text evidence="1 3">Belongs to the CMC family.</text>
</comment>
<comment type="caution">
    <text evidence="4">The sequence shown here is derived from an EMBL/GenBank/DDBJ whole genome shotgun (WGS) entry which is preliminary data.</text>
</comment>
<dbReference type="EMBL" id="JARPMG010000002">
    <property type="protein sequence ID" value="KAJ8102929.1"/>
    <property type="molecule type" value="Genomic_DNA"/>
</dbReference>
<dbReference type="GeneID" id="80886414"/>
<evidence type="ECO:0000256" key="1">
    <source>
        <dbReference type="ARBA" id="ARBA00007347"/>
    </source>
</evidence>
<evidence type="ECO:0000313" key="5">
    <source>
        <dbReference type="Proteomes" id="UP001217417"/>
    </source>
</evidence>
<keyword evidence="2" id="KW-1015">Disulfide bond</keyword>
<dbReference type="Proteomes" id="UP001217417">
    <property type="component" value="Unassembled WGS sequence"/>
</dbReference>
<evidence type="ECO:0000256" key="2">
    <source>
        <dbReference type="ARBA" id="ARBA00023157"/>
    </source>
</evidence>
<accession>A0AAD7QWU7</accession>
<dbReference type="InterPro" id="IPR013892">
    <property type="entry name" value="Cyt_c_biogenesis_Cmc1-like"/>
</dbReference>